<dbReference type="AlphaFoldDB" id="A0A7S0M304"/>
<dbReference type="EMBL" id="HBEZ01013909">
    <property type="protein sequence ID" value="CAD8630002.1"/>
    <property type="molecule type" value="Transcribed_RNA"/>
</dbReference>
<protein>
    <submittedName>
        <fullName evidence="1">Uncharacterized protein</fullName>
    </submittedName>
</protein>
<accession>A0A7S0M304</accession>
<organism evidence="1">
    <name type="scientific">Cryptomonas curvata</name>
    <dbReference type="NCBI Taxonomy" id="233186"/>
    <lineage>
        <taxon>Eukaryota</taxon>
        <taxon>Cryptophyceae</taxon>
        <taxon>Cryptomonadales</taxon>
        <taxon>Cryptomonadaceae</taxon>
        <taxon>Cryptomonas</taxon>
    </lineage>
</organism>
<proteinExistence type="predicted"/>
<sequence length="251" mass="27911">MSKKVSETTQLMRCIVFLGSTSLAVALFCVTYTRTLTPLRKPMAMLQADQMIWPGHDDRVRFYKAARELGSDVMYENDIGDSGLYDSDFDSLSPVYPEFYPSLSPKYVNIEQELEQKSLGTFAQKSDKQSVAFIPNLQSRIISARRAMAKAPAPWSGAHTLGIHSIPTIQLADEDEEADAAEPIPADYVWRAAYKWMGDGYDTAPGTAQVWRQRFGNASEWEGLGVRSFGDIPAQAAEDAPQPLDAFARLE</sequence>
<reference evidence="1" key="1">
    <citation type="submission" date="2021-01" db="EMBL/GenBank/DDBJ databases">
        <authorList>
            <person name="Corre E."/>
            <person name="Pelletier E."/>
            <person name="Niang G."/>
            <person name="Scheremetjew M."/>
            <person name="Finn R."/>
            <person name="Kale V."/>
            <person name="Holt S."/>
            <person name="Cochrane G."/>
            <person name="Meng A."/>
            <person name="Brown T."/>
            <person name="Cohen L."/>
        </authorList>
    </citation>
    <scope>NUCLEOTIDE SEQUENCE</scope>
    <source>
        <strain evidence="1">CCAP979/52</strain>
    </source>
</reference>
<evidence type="ECO:0000313" key="1">
    <source>
        <dbReference type="EMBL" id="CAD8630002.1"/>
    </source>
</evidence>
<name>A0A7S0M304_9CRYP</name>
<gene>
    <name evidence="1" type="ORF">CCUR1050_LOCUS7681</name>
</gene>